<keyword evidence="3" id="KW-1185">Reference proteome</keyword>
<evidence type="ECO:0000313" key="2">
    <source>
        <dbReference type="EMBL" id="NYG05002.1"/>
    </source>
</evidence>
<sequence length="146" mass="16155">MSGSSAATNGEVSGDTALRRQLDNGGTTRPRATALDALHVAHRWFQAGRRIDIQAIAAELGVSRVTLHRWVGTRDQLLVEVLWLNADRSIDRTADAVRADRPARSWTAEILSRWAADVVRHPGIRHLQETEAELLARLLTQDASTF</sequence>
<evidence type="ECO:0000313" key="3">
    <source>
        <dbReference type="Proteomes" id="UP000549695"/>
    </source>
</evidence>
<dbReference type="InterPro" id="IPR009057">
    <property type="entry name" value="Homeodomain-like_sf"/>
</dbReference>
<dbReference type="SUPFAM" id="SSF46689">
    <property type="entry name" value="Homeodomain-like"/>
    <property type="match status" value="1"/>
</dbReference>
<evidence type="ECO:0000256" key="1">
    <source>
        <dbReference type="SAM" id="MobiDB-lite"/>
    </source>
</evidence>
<protein>
    <submittedName>
        <fullName evidence="2">AcrR family transcriptional regulator</fullName>
    </submittedName>
</protein>
<feature type="compositionally biased region" description="Polar residues" evidence="1">
    <location>
        <begin position="1"/>
        <end position="11"/>
    </location>
</feature>
<dbReference type="GeneID" id="98054939"/>
<name>A0A852WI37_PSEA5</name>
<feature type="region of interest" description="Disordered" evidence="1">
    <location>
        <begin position="1"/>
        <end position="30"/>
    </location>
</feature>
<dbReference type="RefSeq" id="WP_179762566.1">
    <property type="nucleotide sequence ID" value="NZ_BAAAJZ010000011.1"/>
</dbReference>
<gene>
    <name evidence="2" type="ORF">HDA37_005287</name>
</gene>
<accession>A0A852WI37</accession>
<proteinExistence type="predicted"/>
<dbReference type="EMBL" id="JACCCZ010000001">
    <property type="protein sequence ID" value="NYG05002.1"/>
    <property type="molecule type" value="Genomic_DNA"/>
</dbReference>
<dbReference type="Proteomes" id="UP000549695">
    <property type="component" value="Unassembled WGS sequence"/>
</dbReference>
<organism evidence="2 3">
    <name type="scientific">Pseudonocardia alni</name>
    <name type="common">Amycolata alni</name>
    <dbReference type="NCBI Taxonomy" id="33907"/>
    <lineage>
        <taxon>Bacteria</taxon>
        <taxon>Bacillati</taxon>
        <taxon>Actinomycetota</taxon>
        <taxon>Actinomycetes</taxon>
        <taxon>Pseudonocardiales</taxon>
        <taxon>Pseudonocardiaceae</taxon>
        <taxon>Pseudonocardia</taxon>
    </lineage>
</organism>
<comment type="caution">
    <text evidence="2">The sequence shown here is derived from an EMBL/GenBank/DDBJ whole genome shotgun (WGS) entry which is preliminary data.</text>
</comment>
<reference evidence="2 3" key="1">
    <citation type="submission" date="2020-07" db="EMBL/GenBank/DDBJ databases">
        <title>Sequencing the genomes of 1000 actinobacteria strains.</title>
        <authorList>
            <person name="Klenk H.-P."/>
        </authorList>
    </citation>
    <scope>NUCLEOTIDE SEQUENCE [LARGE SCALE GENOMIC DNA]</scope>
    <source>
        <strain evidence="2 3">DSM 44749</strain>
    </source>
</reference>
<dbReference type="AlphaFoldDB" id="A0A852WI37"/>
<dbReference type="Gene3D" id="1.10.357.10">
    <property type="entry name" value="Tetracycline Repressor, domain 2"/>
    <property type="match status" value="1"/>
</dbReference>